<evidence type="ECO:0000256" key="2">
    <source>
        <dbReference type="ARBA" id="ARBA00022670"/>
    </source>
</evidence>
<dbReference type="GO" id="GO:0070008">
    <property type="term" value="F:serine-type exopeptidase activity"/>
    <property type="evidence" value="ECO:0007669"/>
    <property type="project" value="InterPro"/>
</dbReference>
<organism evidence="8 9">
    <name type="scientific">Tetrabaena socialis</name>
    <dbReference type="NCBI Taxonomy" id="47790"/>
    <lineage>
        <taxon>Eukaryota</taxon>
        <taxon>Viridiplantae</taxon>
        <taxon>Chlorophyta</taxon>
        <taxon>core chlorophytes</taxon>
        <taxon>Chlorophyceae</taxon>
        <taxon>CS clade</taxon>
        <taxon>Chlamydomonadales</taxon>
        <taxon>Tetrabaenaceae</taxon>
        <taxon>Tetrabaena</taxon>
    </lineage>
</organism>
<dbReference type="PANTHER" id="PTHR11010">
    <property type="entry name" value="PROTEASE S28 PRO-X CARBOXYPEPTIDASE-RELATED"/>
    <property type="match status" value="1"/>
</dbReference>
<dbReference type="Gene3D" id="3.40.50.1820">
    <property type="entry name" value="alpha/beta hydrolase"/>
    <property type="match status" value="1"/>
</dbReference>
<dbReference type="Pfam" id="PF05577">
    <property type="entry name" value="Peptidase_S28"/>
    <property type="match status" value="1"/>
</dbReference>
<evidence type="ECO:0000256" key="7">
    <source>
        <dbReference type="SAM" id="MobiDB-lite"/>
    </source>
</evidence>
<name>A0A2J8A907_9CHLO</name>
<feature type="region of interest" description="Disordered" evidence="7">
    <location>
        <begin position="1"/>
        <end position="20"/>
    </location>
</feature>
<keyword evidence="5" id="KW-0325">Glycoprotein</keyword>
<dbReference type="Proteomes" id="UP000236333">
    <property type="component" value="Unassembled WGS sequence"/>
</dbReference>
<dbReference type="InterPro" id="IPR029058">
    <property type="entry name" value="AB_hydrolase_fold"/>
</dbReference>
<feature type="non-terminal residue" evidence="8">
    <location>
        <position position="226"/>
    </location>
</feature>
<keyword evidence="8" id="KW-0121">Carboxypeptidase</keyword>
<sequence length="226" mass="24928">MSVTAHPPQRPTDPPADEQPLTAEQLAAQLRRFDQYRSELAADRERLEQRRQRLAEDVAGYDKLLTNVDKLLTDGTRALEAQRVELGCGVSCAARVPDATRLFVSVGLGFQAEAALAEVSGLVAPRRTHLASQLAEVEGRLAEADACAAAFESSLQLLRREAGKPIFFYLGNEADVTLYLNNTGLMWESAAEFEAMLVFAEHRYYGQSVPYGKNVKKHMAYLGAEQ</sequence>
<keyword evidence="3" id="KW-0732">Signal</keyword>
<reference evidence="8 9" key="1">
    <citation type="journal article" date="2017" name="Mol. Biol. Evol.">
        <title>The 4-celled Tetrabaena socialis nuclear genome reveals the essential components for genetic control of cell number at the origin of multicellularity in the volvocine lineage.</title>
        <authorList>
            <person name="Featherston J."/>
            <person name="Arakaki Y."/>
            <person name="Hanschen E.R."/>
            <person name="Ferris P.J."/>
            <person name="Michod R.E."/>
            <person name="Olson B.J.S.C."/>
            <person name="Nozaki H."/>
            <person name="Durand P.M."/>
        </authorList>
    </citation>
    <scope>NUCLEOTIDE SEQUENCE [LARGE SCALE GENOMIC DNA]</scope>
    <source>
        <strain evidence="8 9">NIES-571</strain>
    </source>
</reference>
<comment type="similarity">
    <text evidence="1">Belongs to the peptidase S28 family.</text>
</comment>
<feature type="coiled-coil region" evidence="6">
    <location>
        <begin position="37"/>
        <end position="64"/>
    </location>
</feature>
<dbReference type="EMBL" id="PGGS01000110">
    <property type="protein sequence ID" value="PNH08953.1"/>
    <property type="molecule type" value="Genomic_DNA"/>
</dbReference>
<gene>
    <name evidence="8" type="ORF">TSOC_004457</name>
</gene>
<protein>
    <submittedName>
        <fullName evidence="8">Lysosomal Pro-X carboxypeptidase</fullName>
    </submittedName>
</protein>
<dbReference type="OrthoDB" id="532789at2759"/>
<dbReference type="PANTHER" id="PTHR11010:SF38">
    <property type="entry name" value="LYSOSOMAL PRO-X CARBOXYPEPTIDASE"/>
    <property type="match status" value="1"/>
</dbReference>
<keyword evidence="4" id="KW-0378">Hydrolase</keyword>
<dbReference type="AlphaFoldDB" id="A0A2J8A907"/>
<evidence type="ECO:0000313" key="8">
    <source>
        <dbReference type="EMBL" id="PNH08953.1"/>
    </source>
</evidence>
<keyword evidence="6" id="KW-0175">Coiled coil</keyword>
<dbReference type="GO" id="GO:0008239">
    <property type="term" value="F:dipeptidyl-peptidase activity"/>
    <property type="evidence" value="ECO:0007669"/>
    <property type="project" value="TreeGrafter"/>
</dbReference>
<dbReference type="InterPro" id="IPR004127">
    <property type="entry name" value="Prefoldin_subunit_alpha"/>
</dbReference>
<dbReference type="Pfam" id="PF02996">
    <property type="entry name" value="Prefoldin"/>
    <property type="match status" value="1"/>
</dbReference>
<evidence type="ECO:0000256" key="6">
    <source>
        <dbReference type="SAM" id="Coils"/>
    </source>
</evidence>
<accession>A0A2J8A907</accession>
<dbReference type="GO" id="GO:0006508">
    <property type="term" value="P:proteolysis"/>
    <property type="evidence" value="ECO:0007669"/>
    <property type="project" value="UniProtKB-KW"/>
</dbReference>
<keyword evidence="2" id="KW-0645">Protease</keyword>
<evidence type="ECO:0000256" key="3">
    <source>
        <dbReference type="ARBA" id="ARBA00022729"/>
    </source>
</evidence>
<evidence type="ECO:0000256" key="4">
    <source>
        <dbReference type="ARBA" id="ARBA00022801"/>
    </source>
</evidence>
<keyword evidence="9" id="KW-1185">Reference proteome</keyword>
<dbReference type="SUPFAM" id="SSF46579">
    <property type="entry name" value="Prefoldin"/>
    <property type="match status" value="1"/>
</dbReference>
<proteinExistence type="inferred from homology"/>
<evidence type="ECO:0000256" key="5">
    <source>
        <dbReference type="ARBA" id="ARBA00023180"/>
    </source>
</evidence>
<evidence type="ECO:0000313" key="9">
    <source>
        <dbReference type="Proteomes" id="UP000236333"/>
    </source>
</evidence>
<comment type="caution">
    <text evidence="8">The sequence shown here is derived from an EMBL/GenBank/DDBJ whole genome shotgun (WGS) entry which is preliminary data.</text>
</comment>
<dbReference type="InterPro" id="IPR008758">
    <property type="entry name" value="Peptidase_S28"/>
</dbReference>
<evidence type="ECO:0000256" key="1">
    <source>
        <dbReference type="ARBA" id="ARBA00011079"/>
    </source>
</evidence>
<dbReference type="GO" id="GO:0004180">
    <property type="term" value="F:carboxypeptidase activity"/>
    <property type="evidence" value="ECO:0007669"/>
    <property type="project" value="UniProtKB-KW"/>
</dbReference>